<comment type="similarity">
    <text evidence="2">Belongs to the FliJ family.</text>
</comment>
<organism evidence="12 13">
    <name type="scientific">Alsobacter soli</name>
    <dbReference type="NCBI Taxonomy" id="2109933"/>
    <lineage>
        <taxon>Bacteria</taxon>
        <taxon>Pseudomonadati</taxon>
        <taxon>Pseudomonadota</taxon>
        <taxon>Alphaproteobacteria</taxon>
        <taxon>Hyphomicrobiales</taxon>
        <taxon>Alsobacteraceae</taxon>
        <taxon>Alsobacter</taxon>
    </lineage>
</organism>
<keyword evidence="8" id="KW-0653">Protein transport</keyword>
<evidence type="ECO:0000256" key="10">
    <source>
        <dbReference type="ARBA" id="ARBA00023225"/>
    </source>
</evidence>
<keyword evidence="12" id="KW-0966">Cell projection</keyword>
<keyword evidence="11" id="KW-0175">Coiled coil</keyword>
<dbReference type="EMBL" id="PVZS01000001">
    <property type="protein sequence ID" value="PSC06919.1"/>
    <property type="molecule type" value="Genomic_DNA"/>
</dbReference>
<dbReference type="AlphaFoldDB" id="A0A2T1HZP2"/>
<evidence type="ECO:0000256" key="5">
    <source>
        <dbReference type="ARBA" id="ARBA00022475"/>
    </source>
</evidence>
<protein>
    <recommendedName>
        <fullName evidence="3">Flagellar FliJ protein</fullName>
    </recommendedName>
</protein>
<keyword evidence="5" id="KW-1003">Cell membrane</keyword>
<keyword evidence="10" id="KW-1006">Bacterial flagellum protein export</keyword>
<reference evidence="13" key="1">
    <citation type="submission" date="2018-03" db="EMBL/GenBank/DDBJ databases">
        <authorList>
            <person name="Sun L."/>
            <person name="Liu H."/>
            <person name="Chen W."/>
            <person name="Huang K."/>
            <person name="Liu W."/>
            <person name="Gao X."/>
        </authorList>
    </citation>
    <scope>NUCLEOTIDE SEQUENCE [LARGE SCALE GENOMIC DNA]</scope>
    <source>
        <strain evidence="13">SH9</strain>
    </source>
</reference>
<evidence type="ECO:0000256" key="7">
    <source>
        <dbReference type="ARBA" id="ARBA00022795"/>
    </source>
</evidence>
<keyword evidence="7" id="KW-1005">Bacterial flagellum biogenesis</keyword>
<feature type="coiled-coil region" evidence="11">
    <location>
        <begin position="15"/>
        <end position="128"/>
    </location>
</feature>
<dbReference type="GO" id="GO:0005886">
    <property type="term" value="C:plasma membrane"/>
    <property type="evidence" value="ECO:0007669"/>
    <property type="project" value="UniProtKB-SubCell"/>
</dbReference>
<sequence length="139" mass="16222">MKSRDTVMRLKRFQVDEKRRRVAQIEMMIADFERMVHELEREIAAEEQKSGISDKAHFAYPTYARAAFTRKENLQRSADELKTQLEDARADLEGAFQELKKFEILDDREQARERAAEAAREQSDLDRIGLAMRAGFARA</sequence>
<comment type="caution">
    <text evidence="12">The sequence shown here is derived from an EMBL/GenBank/DDBJ whole genome shotgun (WGS) entry which is preliminary data.</text>
</comment>
<comment type="subcellular location">
    <subcellularLocation>
        <location evidence="1">Cell membrane</location>
        <topology evidence="1">Peripheral membrane protein</topology>
        <orientation evidence="1">Cytoplasmic side</orientation>
    </subcellularLocation>
</comment>
<keyword evidence="12" id="KW-0969">Cilium</keyword>
<dbReference type="GO" id="GO:0071973">
    <property type="term" value="P:bacterial-type flagellum-dependent cell motility"/>
    <property type="evidence" value="ECO:0007669"/>
    <property type="project" value="InterPro"/>
</dbReference>
<evidence type="ECO:0000256" key="2">
    <source>
        <dbReference type="ARBA" id="ARBA00010004"/>
    </source>
</evidence>
<dbReference type="InterPro" id="IPR012823">
    <property type="entry name" value="Flagell_FliJ"/>
</dbReference>
<evidence type="ECO:0000256" key="3">
    <source>
        <dbReference type="ARBA" id="ARBA00020392"/>
    </source>
</evidence>
<dbReference type="GO" id="GO:0006935">
    <property type="term" value="P:chemotaxis"/>
    <property type="evidence" value="ECO:0007669"/>
    <property type="project" value="UniProtKB-KW"/>
</dbReference>
<keyword evidence="6" id="KW-0145">Chemotaxis</keyword>
<evidence type="ECO:0000256" key="4">
    <source>
        <dbReference type="ARBA" id="ARBA00022448"/>
    </source>
</evidence>
<dbReference type="Proteomes" id="UP000239772">
    <property type="component" value="Unassembled WGS sequence"/>
</dbReference>
<proteinExistence type="inferred from homology"/>
<dbReference type="RefSeq" id="WP_106334704.1">
    <property type="nucleotide sequence ID" value="NZ_PVZS01000001.1"/>
</dbReference>
<dbReference type="GO" id="GO:0015031">
    <property type="term" value="P:protein transport"/>
    <property type="evidence" value="ECO:0007669"/>
    <property type="project" value="UniProtKB-KW"/>
</dbReference>
<dbReference type="GO" id="GO:0009288">
    <property type="term" value="C:bacterial-type flagellum"/>
    <property type="evidence" value="ECO:0007669"/>
    <property type="project" value="InterPro"/>
</dbReference>
<evidence type="ECO:0000313" key="12">
    <source>
        <dbReference type="EMBL" id="PSC06919.1"/>
    </source>
</evidence>
<evidence type="ECO:0000313" key="13">
    <source>
        <dbReference type="Proteomes" id="UP000239772"/>
    </source>
</evidence>
<dbReference type="Gene3D" id="1.10.287.1700">
    <property type="match status" value="1"/>
</dbReference>
<dbReference type="GO" id="GO:0044781">
    <property type="term" value="P:bacterial-type flagellum organization"/>
    <property type="evidence" value="ECO:0007669"/>
    <property type="project" value="UniProtKB-KW"/>
</dbReference>
<dbReference type="Pfam" id="PF02050">
    <property type="entry name" value="FliJ"/>
    <property type="match status" value="1"/>
</dbReference>
<keyword evidence="9" id="KW-0472">Membrane</keyword>
<gene>
    <name evidence="12" type="primary">fliJ</name>
    <name evidence="12" type="ORF">SLNSH_00600</name>
</gene>
<dbReference type="NCBIfam" id="TIGR02473">
    <property type="entry name" value="flagell_FliJ"/>
    <property type="match status" value="1"/>
</dbReference>
<evidence type="ECO:0000256" key="9">
    <source>
        <dbReference type="ARBA" id="ARBA00023136"/>
    </source>
</evidence>
<evidence type="ECO:0000256" key="8">
    <source>
        <dbReference type="ARBA" id="ARBA00022927"/>
    </source>
</evidence>
<name>A0A2T1HZP2_9HYPH</name>
<dbReference type="InterPro" id="IPR053716">
    <property type="entry name" value="Flag_assembly_chemotaxis_eff"/>
</dbReference>
<keyword evidence="4" id="KW-0813">Transport</keyword>
<accession>A0A2T1HZP2</accession>
<keyword evidence="13" id="KW-1185">Reference proteome</keyword>
<evidence type="ECO:0000256" key="6">
    <source>
        <dbReference type="ARBA" id="ARBA00022500"/>
    </source>
</evidence>
<dbReference type="OrthoDB" id="7871364at2"/>
<evidence type="ECO:0000256" key="11">
    <source>
        <dbReference type="SAM" id="Coils"/>
    </source>
</evidence>
<evidence type="ECO:0000256" key="1">
    <source>
        <dbReference type="ARBA" id="ARBA00004413"/>
    </source>
</evidence>
<keyword evidence="12" id="KW-0282">Flagellum</keyword>